<name>A0A382R1S7_9ZZZZ</name>
<dbReference type="InterPro" id="IPR036396">
    <property type="entry name" value="Cyt_P450_sf"/>
</dbReference>
<sequence>MASNWFHRIFQQLVGINPFDGDCLPSRIRVFKSGRPALPFPHPWNYKNPIRIFEAFYSEADGETGSGKHNRYLYAAGMPPVLLSRDPEVIRAIQSATGAKLGQFDRDTAPTAGIARATGENSLLYANGEVWRRQKRLSAQPFSRSNLFQPEKFHGFEKTF</sequence>
<dbReference type="GO" id="GO:0005506">
    <property type="term" value="F:iron ion binding"/>
    <property type="evidence" value="ECO:0007669"/>
    <property type="project" value="InterPro"/>
</dbReference>
<proteinExistence type="predicted"/>
<dbReference type="SUPFAM" id="SSF48264">
    <property type="entry name" value="Cytochrome P450"/>
    <property type="match status" value="1"/>
</dbReference>
<gene>
    <name evidence="1" type="ORF">METZ01_LOCUS344527</name>
</gene>
<accession>A0A382R1S7</accession>
<dbReference type="GO" id="GO:0020037">
    <property type="term" value="F:heme binding"/>
    <property type="evidence" value="ECO:0007669"/>
    <property type="project" value="InterPro"/>
</dbReference>
<dbReference type="EMBL" id="UINC01118503">
    <property type="protein sequence ID" value="SVC91673.1"/>
    <property type="molecule type" value="Genomic_DNA"/>
</dbReference>
<evidence type="ECO:0000313" key="1">
    <source>
        <dbReference type="EMBL" id="SVC91673.1"/>
    </source>
</evidence>
<organism evidence="1">
    <name type="scientific">marine metagenome</name>
    <dbReference type="NCBI Taxonomy" id="408172"/>
    <lineage>
        <taxon>unclassified sequences</taxon>
        <taxon>metagenomes</taxon>
        <taxon>ecological metagenomes</taxon>
    </lineage>
</organism>
<dbReference type="GO" id="GO:0004497">
    <property type="term" value="F:monooxygenase activity"/>
    <property type="evidence" value="ECO:0007669"/>
    <property type="project" value="InterPro"/>
</dbReference>
<feature type="non-terminal residue" evidence="1">
    <location>
        <position position="160"/>
    </location>
</feature>
<dbReference type="Gene3D" id="1.10.630.10">
    <property type="entry name" value="Cytochrome P450"/>
    <property type="match status" value="1"/>
</dbReference>
<dbReference type="AlphaFoldDB" id="A0A382R1S7"/>
<dbReference type="GO" id="GO:0016705">
    <property type="term" value="F:oxidoreductase activity, acting on paired donors, with incorporation or reduction of molecular oxygen"/>
    <property type="evidence" value="ECO:0007669"/>
    <property type="project" value="InterPro"/>
</dbReference>
<protein>
    <recommendedName>
        <fullName evidence="2">Cytochrome P450</fullName>
    </recommendedName>
</protein>
<evidence type="ECO:0008006" key="2">
    <source>
        <dbReference type="Google" id="ProtNLM"/>
    </source>
</evidence>
<reference evidence="1" key="1">
    <citation type="submission" date="2018-05" db="EMBL/GenBank/DDBJ databases">
        <authorList>
            <person name="Lanie J.A."/>
            <person name="Ng W.-L."/>
            <person name="Kazmierczak K.M."/>
            <person name="Andrzejewski T.M."/>
            <person name="Davidsen T.M."/>
            <person name="Wayne K.J."/>
            <person name="Tettelin H."/>
            <person name="Glass J.I."/>
            <person name="Rusch D."/>
            <person name="Podicherti R."/>
            <person name="Tsui H.-C.T."/>
            <person name="Winkler M.E."/>
        </authorList>
    </citation>
    <scope>NUCLEOTIDE SEQUENCE</scope>
</reference>